<reference evidence="2" key="1">
    <citation type="submission" date="2017-09" db="EMBL/GenBank/DDBJ databases">
        <title>Depth-based differentiation of microbial function through sediment-hosted aquifers and enrichment of novel symbionts in the deep terrestrial subsurface.</title>
        <authorList>
            <person name="Probst A.J."/>
            <person name="Ladd B."/>
            <person name="Jarett J.K."/>
            <person name="Geller-Mcgrath D.E."/>
            <person name="Sieber C.M.K."/>
            <person name="Emerson J.B."/>
            <person name="Anantharaman K."/>
            <person name="Thomas B.C."/>
            <person name="Malmstrom R."/>
            <person name="Stieglmeier M."/>
            <person name="Klingl A."/>
            <person name="Woyke T."/>
            <person name="Ryan C.M."/>
            <person name="Banfield J.F."/>
        </authorList>
    </citation>
    <scope>NUCLEOTIDE SEQUENCE [LARGE SCALE GENOMIC DNA]</scope>
</reference>
<accession>A0A2M8L330</accession>
<name>A0A2M8L330_9BACT</name>
<evidence type="ECO:0000313" key="2">
    <source>
        <dbReference type="Proteomes" id="UP000231474"/>
    </source>
</evidence>
<dbReference type="Proteomes" id="UP000231474">
    <property type="component" value="Unassembled WGS sequence"/>
</dbReference>
<dbReference type="AlphaFoldDB" id="A0A2M8L330"/>
<sequence>MGEAIFAKLETIARWLQLKYMASRRTTEIVEPGRIRFHPQDARVWVLKEYQKRLKKLCLA</sequence>
<proteinExistence type="predicted"/>
<organism evidence="1 2">
    <name type="scientific">Candidatus Shapirobacteria bacterium CG10_big_fil_rev_8_21_14_0_10_40_9</name>
    <dbReference type="NCBI Taxonomy" id="1974888"/>
    <lineage>
        <taxon>Bacteria</taxon>
        <taxon>Candidatus Shapironibacteriota</taxon>
    </lineage>
</organism>
<gene>
    <name evidence="1" type="ORF">COU95_02995</name>
</gene>
<comment type="caution">
    <text evidence="1">The sequence shown here is derived from an EMBL/GenBank/DDBJ whole genome shotgun (WGS) entry which is preliminary data.</text>
</comment>
<dbReference type="EMBL" id="PFEK01000059">
    <property type="protein sequence ID" value="PJE67330.1"/>
    <property type="molecule type" value="Genomic_DNA"/>
</dbReference>
<protein>
    <submittedName>
        <fullName evidence="1">Uncharacterized protein</fullName>
    </submittedName>
</protein>
<evidence type="ECO:0000313" key="1">
    <source>
        <dbReference type="EMBL" id="PJE67330.1"/>
    </source>
</evidence>